<proteinExistence type="predicted"/>
<evidence type="ECO:0000313" key="3">
    <source>
        <dbReference type="EMBL" id="GEP43914.1"/>
    </source>
</evidence>
<name>A0A512MB07_9BACT</name>
<dbReference type="Gene3D" id="2.130.10.10">
    <property type="entry name" value="YVTN repeat-like/Quinoprotein amine dehydrogenase"/>
    <property type="match status" value="2"/>
</dbReference>
<dbReference type="PANTHER" id="PTHR34512">
    <property type="entry name" value="CELL SURFACE PROTEIN"/>
    <property type="match status" value="1"/>
</dbReference>
<dbReference type="AlphaFoldDB" id="A0A512MB07"/>
<feature type="chain" id="PRO_5022076968" description="Pyrrolo-quinoline quinone repeat domain-containing protein" evidence="1">
    <location>
        <begin position="23"/>
        <end position="392"/>
    </location>
</feature>
<reference evidence="3 4" key="1">
    <citation type="submission" date="2019-07" db="EMBL/GenBank/DDBJ databases">
        <title>Whole genome shotgun sequence of Brevifollis gellanilyticus NBRC 108608.</title>
        <authorList>
            <person name="Hosoyama A."/>
            <person name="Uohara A."/>
            <person name="Ohji S."/>
            <person name="Ichikawa N."/>
        </authorList>
    </citation>
    <scope>NUCLEOTIDE SEQUENCE [LARGE SCALE GENOMIC DNA]</scope>
    <source>
        <strain evidence="3 4">NBRC 108608</strain>
    </source>
</reference>
<dbReference type="InterPro" id="IPR015943">
    <property type="entry name" value="WD40/YVTN_repeat-like_dom_sf"/>
</dbReference>
<dbReference type="Proteomes" id="UP000321577">
    <property type="component" value="Unassembled WGS sequence"/>
</dbReference>
<dbReference type="OrthoDB" id="1860at2"/>
<feature type="domain" description="Pyrrolo-quinoline quinone repeat" evidence="2">
    <location>
        <begin position="93"/>
        <end position="238"/>
    </location>
</feature>
<dbReference type="InterPro" id="IPR002372">
    <property type="entry name" value="PQQ_rpt_dom"/>
</dbReference>
<accession>A0A512MB07</accession>
<dbReference type="SUPFAM" id="SSF50998">
    <property type="entry name" value="Quinoprotein alcohol dehydrogenase-like"/>
    <property type="match status" value="1"/>
</dbReference>
<sequence>MFRLSGIAASLLVFVALVQAQAQTPAATPAPAGGDWIHSRGDEAMQGRSPVELRFPLELAWQHSMMEKPKGQAEMLVSSAVVRAGKVYVGCKDGKFRCLDLTKGEKIWEAEGKGAFDGAASFAGELVVAGCQDGFVYAWNAETGKEAWKYETEAEIHAAANTWTDPATQAQKILIGSYDYKVYCLDAKTGKQDWAAETGYYINGGSAVGDGKVVFGGCDSVLHVHDVKTGKEERQIEVGAYIGNNVAISDGVIYVSHYGNHVGAYNMADGAKVWEYGEREFEYYAAPAIWEKAVFCGGRDKRFHAIDRTTGAKLWEYRCRDRIDSSAVICAGKVAVFGADDGYVYALDTKDGKEVWQYEVGAPVKTSPAVAGDYVIFGADDGKVYCFKSAKQ</sequence>
<evidence type="ECO:0000259" key="2">
    <source>
        <dbReference type="Pfam" id="PF13360"/>
    </source>
</evidence>
<feature type="signal peptide" evidence="1">
    <location>
        <begin position="1"/>
        <end position="22"/>
    </location>
</feature>
<dbReference type="RefSeq" id="WP_146851473.1">
    <property type="nucleotide sequence ID" value="NZ_BKAG01000022.1"/>
</dbReference>
<evidence type="ECO:0000313" key="4">
    <source>
        <dbReference type="Proteomes" id="UP000321577"/>
    </source>
</evidence>
<comment type="caution">
    <text evidence="3">The sequence shown here is derived from an EMBL/GenBank/DDBJ whole genome shotgun (WGS) entry which is preliminary data.</text>
</comment>
<dbReference type="PANTHER" id="PTHR34512:SF30">
    <property type="entry name" value="OUTER MEMBRANE PROTEIN ASSEMBLY FACTOR BAMB"/>
    <property type="match status" value="1"/>
</dbReference>
<dbReference type="InterPro" id="IPR011047">
    <property type="entry name" value="Quinoprotein_ADH-like_sf"/>
</dbReference>
<dbReference type="EMBL" id="BKAG01000022">
    <property type="protein sequence ID" value="GEP43914.1"/>
    <property type="molecule type" value="Genomic_DNA"/>
</dbReference>
<gene>
    <name evidence="3" type="ORF">BGE01nite_32050</name>
</gene>
<keyword evidence="1" id="KW-0732">Signal</keyword>
<dbReference type="InterPro" id="IPR018391">
    <property type="entry name" value="PQQ_b-propeller_rpt"/>
</dbReference>
<dbReference type="Pfam" id="PF13360">
    <property type="entry name" value="PQQ_2"/>
    <property type="match status" value="2"/>
</dbReference>
<protein>
    <recommendedName>
        <fullName evidence="2">Pyrrolo-quinoline quinone repeat domain-containing protein</fullName>
    </recommendedName>
</protein>
<keyword evidence="4" id="KW-1185">Reference proteome</keyword>
<dbReference type="Gene3D" id="2.40.128.630">
    <property type="match status" value="1"/>
</dbReference>
<feature type="domain" description="Pyrrolo-quinoline quinone repeat" evidence="2">
    <location>
        <begin position="291"/>
        <end position="387"/>
    </location>
</feature>
<organism evidence="3 4">
    <name type="scientific">Brevifollis gellanilyticus</name>
    <dbReference type="NCBI Taxonomy" id="748831"/>
    <lineage>
        <taxon>Bacteria</taxon>
        <taxon>Pseudomonadati</taxon>
        <taxon>Verrucomicrobiota</taxon>
        <taxon>Verrucomicrobiia</taxon>
        <taxon>Verrucomicrobiales</taxon>
        <taxon>Verrucomicrobiaceae</taxon>
    </lineage>
</organism>
<dbReference type="SMART" id="SM00564">
    <property type="entry name" value="PQQ"/>
    <property type="match status" value="7"/>
</dbReference>
<evidence type="ECO:0000256" key="1">
    <source>
        <dbReference type="SAM" id="SignalP"/>
    </source>
</evidence>